<dbReference type="EMBL" id="JBBNOP010000006">
    <property type="protein sequence ID" value="MEQ3363030.1"/>
    <property type="molecule type" value="Genomic_DNA"/>
</dbReference>
<evidence type="ECO:0000259" key="6">
    <source>
        <dbReference type="Pfam" id="PF00890"/>
    </source>
</evidence>
<name>A0ABV1JD63_9ACTN</name>
<feature type="region of interest" description="Disordered" evidence="5">
    <location>
        <begin position="33"/>
        <end position="53"/>
    </location>
</feature>
<evidence type="ECO:0000256" key="1">
    <source>
        <dbReference type="ARBA" id="ARBA00001974"/>
    </source>
</evidence>
<protein>
    <submittedName>
        <fullName evidence="7">FAD-binding protein</fullName>
    </submittedName>
</protein>
<dbReference type="Gene3D" id="3.90.700.10">
    <property type="entry name" value="Succinate dehydrogenase/fumarate reductase flavoprotein, catalytic domain"/>
    <property type="match status" value="1"/>
</dbReference>
<evidence type="ECO:0000256" key="3">
    <source>
        <dbReference type="ARBA" id="ARBA00022827"/>
    </source>
</evidence>
<dbReference type="InterPro" id="IPR006311">
    <property type="entry name" value="TAT_signal"/>
</dbReference>
<dbReference type="PROSITE" id="PS51257">
    <property type="entry name" value="PROKAR_LIPOPROTEIN"/>
    <property type="match status" value="1"/>
</dbReference>
<evidence type="ECO:0000256" key="5">
    <source>
        <dbReference type="SAM" id="MobiDB-lite"/>
    </source>
</evidence>
<dbReference type="Pfam" id="PF00890">
    <property type="entry name" value="FAD_binding_2"/>
    <property type="match status" value="1"/>
</dbReference>
<comment type="caution">
    <text evidence="7">The sequence shown here is derived from an EMBL/GenBank/DDBJ whole genome shotgun (WGS) entry which is preliminary data.</text>
</comment>
<proteinExistence type="predicted"/>
<comment type="cofactor">
    <cofactor evidence="1">
        <name>FAD</name>
        <dbReference type="ChEBI" id="CHEBI:57692"/>
    </cofactor>
</comment>
<keyword evidence="3" id="KW-0274">FAD</keyword>
<dbReference type="PANTHER" id="PTHR43400:SF10">
    <property type="entry name" value="3-OXOSTEROID 1-DEHYDROGENASE"/>
    <property type="match status" value="1"/>
</dbReference>
<dbReference type="RefSeq" id="WP_349227468.1">
    <property type="nucleotide sequence ID" value="NZ_JBBNOP010000006.1"/>
</dbReference>
<gene>
    <name evidence="7" type="ORF">AAA083_08585</name>
</gene>
<evidence type="ECO:0000313" key="7">
    <source>
        <dbReference type="EMBL" id="MEQ3363030.1"/>
    </source>
</evidence>
<keyword evidence="4" id="KW-0560">Oxidoreductase</keyword>
<dbReference type="NCBIfam" id="TIGR01409">
    <property type="entry name" value="TAT_signal_seq"/>
    <property type="match status" value="1"/>
</dbReference>
<keyword evidence="2" id="KW-0285">Flavoprotein</keyword>
<evidence type="ECO:0000256" key="4">
    <source>
        <dbReference type="ARBA" id="ARBA00023002"/>
    </source>
</evidence>
<dbReference type="InterPro" id="IPR050315">
    <property type="entry name" value="FAD-oxidoreductase_2"/>
</dbReference>
<dbReference type="InterPro" id="IPR019546">
    <property type="entry name" value="TAT_signal_bac_arc"/>
</dbReference>
<reference evidence="7 8" key="1">
    <citation type="submission" date="2024-04" db="EMBL/GenBank/DDBJ databases">
        <title>Human intestinal bacterial collection.</title>
        <authorList>
            <person name="Pauvert C."/>
            <person name="Hitch T.C.A."/>
            <person name="Clavel T."/>
        </authorList>
    </citation>
    <scope>NUCLEOTIDE SEQUENCE [LARGE SCALE GENOMIC DNA]</scope>
    <source>
        <strain evidence="7 8">CLA-KB-H42</strain>
    </source>
</reference>
<dbReference type="PRINTS" id="PR00411">
    <property type="entry name" value="PNDRDTASEI"/>
</dbReference>
<dbReference type="InterPro" id="IPR027477">
    <property type="entry name" value="Succ_DH/fumarate_Rdtase_cat_sf"/>
</dbReference>
<keyword evidence="8" id="KW-1185">Reference proteome</keyword>
<dbReference type="SUPFAM" id="SSF51905">
    <property type="entry name" value="FAD/NAD(P)-binding domain"/>
    <property type="match status" value="1"/>
</dbReference>
<dbReference type="Gene3D" id="3.50.50.60">
    <property type="entry name" value="FAD/NAD(P)-binding domain"/>
    <property type="match status" value="1"/>
</dbReference>
<feature type="domain" description="FAD-dependent oxidoreductase 2 FAD-binding" evidence="6">
    <location>
        <begin position="60"/>
        <end position="479"/>
    </location>
</feature>
<accession>A0ABV1JD63</accession>
<dbReference type="PROSITE" id="PS51318">
    <property type="entry name" value="TAT"/>
    <property type="match status" value="1"/>
</dbReference>
<sequence length="517" mass="54619">MKEGINRRQFIGGASMLAAAGVVGMLAGCTQPQTDAAQSSESTEATPQQPQNINETHDCDILVIGSGAAGLAAAVQAGELGANTICIESQSVAGGNMNGVEGCFGVGSRMQKEEGIEVDPGEVIRLEIEQSQYRCSGPGYVDMVHNSGENIDWLLDNGVTFGQVDVDKGDILVFHRFANHTGGKDYVPAMVEAAEKNGVTFMYDTEGTSLIKADDGSVAGAYAETKGGDAIQINAKSVIIATGGFADNQDYMAECGLKPNSYVIGGVPGHDGLGHQMGIGAGAKSNRESTAMLAAFKVPTTPGYYDNGKFDFVVGIAAPYSMWINEKGERFINEDFAGANAMAMTMPTWKNEKTYIIMDAPMMDMFVNGDADAQKQLEDAIGEQEILKADTLDDLASQASIDASALTETVDRYNGFAATGADLDYGKSAEAMMPLSTAPFYAIHVIPQVNTSIGSLQTDRTFHAVDENYEPIKGLYVVGVEGAMLWNNIYTINVSGGCNANNVNSGRVAARDAVENL</sequence>
<dbReference type="InterPro" id="IPR036188">
    <property type="entry name" value="FAD/NAD-bd_sf"/>
</dbReference>
<dbReference type="Proteomes" id="UP001487305">
    <property type="component" value="Unassembled WGS sequence"/>
</dbReference>
<dbReference type="PANTHER" id="PTHR43400">
    <property type="entry name" value="FUMARATE REDUCTASE"/>
    <property type="match status" value="1"/>
</dbReference>
<dbReference type="SUPFAM" id="SSF56425">
    <property type="entry name" value="Succinate dehydrogenase/fumarate reductase flavoprotein, catalytic domain"/>
    <property type="match status" value="1"/>
</dbReference>
<organism evidence="7 8">
    <name type="scientific">Raoultibacter massiliensis</name>
    <dbReference type="NCBI Taxonomy" id="1852371"/>
    <lineage>
        <taxon>Bacteria</taxon>
        <taxon>Bacillati</taxon>
        <taxon>Actinomycetota</taxon>
        <taxon>Coriobacteriia</taxon>
        <taxon>Eggerthellales</taxon>
        <taxon>Eggerthellaceae</taxon>
        <taxon>Raoultibacter</taxon>
    </lineage>
</organism>
<evidence type="ECO:0000313" key="8">
    <source>
        <dbReference type="Proteomes" id="UP001487305"/>
    </source>
</evidence>
<dbReference type="InterPro" id="IPR003953">
    <property type="entry name" value="FAD-dep_OxRdtase_2_FAD-bd"/>
</dbReference>
<evidence type="ECO:0000256" key="2">
    <source>
        <dbReference type="ARBA" id="ARBA00022630"/>
    </source>
</evidence>